<protein>
    <submittedName>
        <fullName evidence="1">Uncharacterized protein</fullName>
    </submittedName>
</protein>
<gene>
    <name evidence="1" type="ORF">B0H17DRAFT_918808</name>
</gene>
<organism evidence="1 2">
    <name type="scientific">Mycena rosella</name>
    <name type="common">Pink bonnet</name>
    <name type="synonym">Agaricus rosellus</name>
    <dbReference type="NCBI Taxonomy" id="1033263"/>
    <lineage>
        <taxon>Eukaryota</taxon>
        <taxon>Fungi</taxon>
        <taxon>Dikarya</taxon>
        <taxon>Basidiomycota</taxon>
        <taxon>Agaricomycotina</taxon>
        <taxon>Agaricomycetes</taxon>
        <taxon>Agaricomycetidae</taxon>
        <taxon>Agaricales</taxon>
        <taxon>Marasmiineae</taxon>
        <taxon>Mycenaceae</taxon>
        <taxon>Mycena</taxon>
    </lineage>
</organism>
<name>A0AAD7M9R7_MYCRO</name>
<keyword evidence="2" id="KW-1185">Reference proteome</keyword>
<comment type="caution">
    <text evidence="1">The sequence shown here is derived from an EMBL/GenBank/DDBJ whole genome shotgun (WGS) entry which is preliminary data.</text>
</comment>
<evidence type="ECO:0000313" key="1">
    <source>
        <dbReference type="EMBL" id="KAJ7706905.1"/>
    </source>
</evidence>
<feature type="non-terminal residue" evidence="1">
    <location>
        <position position="1"/>
    </location>
</feature>
<proteinExistence type="predicted"/>
<reference evidence="1" key="1">
    <citation type="submission" date="2023-03" db="EMBL/GenBank/DDBJ databases">
        <title>Massive genome expansion in bonnet fungi (Mycena s.s.) driven by repeated elements and novel gene families across ecological guilds.</title>
        <authorList>
            <consortium name="Lawrence Berkeley National Laboratory"/>
            <person name="Harder C.B."/>
            <person name="Miyauchi S."/>
            <person name="Viragh M."/>
            <person name="Kuo A."/>
            <person name="Thoen E."/>
            <person name="Andreopoulos B."/>
            <person name="Lu D."/>
            <person name="Skrede I."/>
            <person name="Drula E."/>
            <person name="Henrissat B."/>
            <person name="Morin E."/>
            <person name="Kohler A."/>
            <person name="Barry K."/>
            <person name="LaButti K."/>
            <person name="Morin E."/>
            <person name="Salamov A."/>
            <person name="Lipzen A."/>
            <person name="Mereny Z."/>
            <person name="Hegedus B."/>
            <person name="Baldrian P."/>
            <person name="Stursova M."/>
            <person name="Weitz H."/>
            <person name="Taylor A."/>
            <person name="Grigoriev I.V."/>
            <person name="Nagy L.G."/>
            <person name="Martin F."/>
            <person name="Kauserud H."/>
        </authorList>
    </citation>
    <scope>NUCLEOTIDE SEQUENCE</scope>
    <source>
        <strain evidence="1">CBHHK067</strain>
    </source>
</reference>
<dbReference type="Proteomes" id="UP001221757">
    <property type="component" value="Unassembled WGS sequence"/>
</dbReference>
<accession>A0AAD7M9R7</accession>
<evidence type="ECO:0000313" key="2">
    <source>
        <dbReference type="Proteomes" id="UP001221757"/>
    </source>
</evidence>
<sequence>YNEVQHRAICAIQCAVSKCSLASQDDEWYCLEVKLLRPGTIPPSSKIVAHDMGILYSKYAKVVWWYFEVFFPSVHTDRSPC</sequence>
<dbReference type="AlphaFoldDB" id="A0AAD7M9R7"/>
<dbReference type="EMBL" id="JARKIE010000006">
    <property type="protein sequence ID" value="KAJ7706905.1"/>
    <property type="molecule type" value="Genomic_DNA"/>
</dbReference>